<dbReference type="SUPFAM" id="SSF51261">
    <property type="entry name" value="Duplicated hybrid motif"/>
    <property type="match status" value="1"/>
</dbReference>
<dbReference type="PROSITE" id="PS51098">
    <property type="entry name" value="PTS_EIIB_TYPE_1"/>
    <property type="match status" value="1"/>
</dbReference>
<comment type="subcellular location">
    <subcellularLocation>
        <location evidence="1">Cell membrane</location>
        <topology evidence="1">Multi-pass membrane protein</topology>
    </subcellularLocation>
</comment>
<feature type="transmembrane region" description="Helical" evidence="12">
    <location>
        <begin position="143"/>
        <end position="162"/>
    </location>
</feature>
<feature type="domain" description="PTS EIIB type-1" evidence="14">
    <location>
        <begin position="476"/>
        <end position="558"/>
    </location>
</feature>
<keyword evidence="6" id="KW-0598">Phosphotransferase system</keyword>
<feature type="transmembrane region" description="Helical" evidence="12">
    <location>
        <begin position="365"/>
        <end position="388"/>
    </location>
</feature>
<dbReference type="GO" id="GO:0009401">
    <property type="term" value="P:phosphoenolpyruvate-dependent sugar phosphotransferase system"/>
    <property type="evidence" value="ECO:0007669"/>
    <property type="project" value="UniProtKB-KW"/>
</dbReference>
<evidence type="ECO:0000256" key="3">
    <source>
        <dbReference type="ARBA" id="ARBA00022475"/>
    </source>
</evidence>
<dbReference type="InterPro" id="IPR011055">
    <property type="entry name" value="Dup_hybrid_motif"/>
</dbReference>
<dbReference type="Pfam" id="PF02378">
    <property type="entry name" value="PTS_EIIC"/>
    <property type="match status" value="1"/>
</dbReference>
<accession>A0A1L8R632</accession>
<dbReference type="Gene3D" id="2.70.70.10">
    <property type="entry name" value="Glucose Permease (Domain IIA)"/>
    <property type="match status" value="1"/>
</dbReference>
<feature type="transmembrane region" description="Helical" evidence="12">
    <location>
        <begin position="313"/>
        <end position="331"/>
    </location>
</feature>
<dbReference type="NCBIfam" id="TIGR00826">
    <property type="entry name" value="EIIB_glc"/>
    <property type="match status" value="1"/>
</dbReference>
<evidence type="ECO:0000313" key="17">
    <source>
        <dbReference type="Proteomes" id="UP000182835"/>
    </source>
</evidence>
<evidence type="ECO:0000256" key="6">
    <source>
        <dbReference type="ARBA" id="ARBA00022683"/>
    </source>
</evidence>
<dbReference type="GO" id="GO:0016301">
    <property type="term" value="F:kinase activity"/>
    <property type="evidence" value="ECO:0007669"/>
    <property type="project" value="UniProtKB-KW"/>
</dbReference>
<evidence type="ECO:0000256" key="5">
    <source>
        <dbReference type="ARBA" id="ARBA00022679"/>
    </source>
</evidence>
<feature type="transmembrane region" description="Helical" evidence="12">
    <location>
        <begin position="343"/>
        <end position="359"/>
    </location>
</feature>
<dbReference type="PROSITE" id="PS00371">
    <property type="entry name" value="PTS_EIIA_TYPE_1_HIS"/>
    <property type="match status" value="1"/>
</dbReference>
<dbReference type="FunFam" id="2.70.70.10:FF:000001">
    <property type="entry name" value="PTS system glucose-specific IIA component"/>
    <property type="match status" value="1"/>
</dbReference>
<feature type="transmembrane region" description="Helical" evidence="12">
    <location>
        <begin position="89"/>
        <end position="110"/>
    </location>
</feature>
<dbReference type="InterPro" id="IPR011300">
    <property type="entry name" value="PTS_IIBC"/>
</dbReference>
<evidence type="ECO:0000256" key="8">
    <source>
        <dbReference type="ARBA" id="ARBA00022777"/>
    </source>
</evidence>
<feature type="domain" description="PTS EIIA type-1" evidence="13">
    <location>
        <begin position="599"/>
        <end position="703"/>
    </location>
</feature>
<keyword evidence="7 12" id="KW-0812">Transmembrane</keyword>
<dbReference type="Pfam" id="PF00358">
    <property type="entry name" value="PTS_EIIA_1"/>
    <property type="match status" value="1"/>
</dbReference>
<keyword evidence="4" id="KW-0762">Sugar transport</keyword>
<evidence type="ECO:0000256" key="2">
    <source>
        <dbReference type="ARBA" id="ARBA00022448"/>
    </source>
</evidence>
<evidence type="ECO:0000256" key="9">
    <source>
        <dbReference type="ARBA" id="ARBA00022989"/>
    </source>
</evidence>
<dbReference type="CDD" id="cd00212">
    <property type="entry name" value="PTS_IIB_glc"/>
    <property type="match status" value="1"/>
</dbReference>
<evidence type="ECO:0000256" key="1">
    <source>
        <dbReference type="ARBA" id="ARBA00004651"/>
    </source>
</evidence>
<dbReference type="GO" id="GO:0008982">
    <property type="term" value="F:protein-N(PI)-phosphohistidine-sugar phosphotransferase activity"/>
    <property type="evidence" value="ECO:0007669"/>
    <property type="project" value="InterPro"/>
</dbReference>
<protein>
    <submittedName>
        <fullName evidence="16">PTS system, IIBC component</fullName>
    </submittedName>
</protein>
<keyword evidence="2" id="KW-0813">Transport</keyword>
<dbReference type="InterPro" id="IPR050429">
    <property type="entry name" value="PTS_Glucose_EIICBA"/>
</dbReference>
<reference evidence="16 17" key="1">
    <citation type="submission" date="2014-12" db="EMBL/GenBank/DDBJ databases">
        <title>Draft genome sequences of 29 type strains of Enterococci.</title>
        <authorList>
            <person name="Zhong Z."/>
            <person name="Sun Z."/>
            <person name="Liu W."/>
            <person name="Zhang W."/>
            <person name="Zhang H."/>
        </authorList>
    </citation>
    <scope>NUCLEOTIDE SEQUENCE [LARGE SCALE GENOMIC DNA]</scope>
    <source>
        <strain evidence="16 17">DSM 21207</strain>
    </source>
</reference>
<dbReference type="InterPro" id="IPR003352">
    <property type="entry name" value="PTS_EIIC"/>
</dbReference>
<feature type="transmembrane region" description="Helical" evidence="12">
    <location>
        <begin position="183"/>
        <end position="206"/>
    </location>
</feature>
<dbReference type="AlphaFoldDB" id="A0A1L8R632"/>
<dbReference type="GO" id="GO:0090563">
    <property type="term" value="F:protein-phosphocysteine-sugar phosphotransferase activity"/>
    <property type="evidence" value="ECO:0007669"/>
    <property type="project" value="TreeGrafter"/>
</dbReference>
<gene>
    <name evidence="16" type="ORF">RU96_GL002469</name>
</gene>
<name>A0A1L8R632_9ENTE</name>
<dbReference type="Pfam" id="PF00367">
    <property type="entry name" value="PTS_EIIB"/>
    <property type="match status" value="1"/>
</dbReference>
<feature type="transmembrane region" description="Helical" evidence="12">
    <location>
        <begin position="419"/>
        <end position="441"/>
    </location>
</feature>
<dbReference type="PANTHER" id="PTHR30009">
    <property type="entry name" value="CYTOCHROME C-TYPE SYNTHESIS PROTEIN AND PTS TRANSMEMBRANE COMPONENT"/>
    <property type="match status" value="1"/>
</dbReference>
<keyword evidence="3" id="KW-1003">Cell membrane</keyword>
<dbReference type="InterPro" id="IPR018113">
    <property type="entry name" value="PTrfase_EIIB_Cys"/>
</dbReference>
<evidence type="ECO:0000256" key="7">
    <source>
        <dbReference type="ARBA" id="ARBA00022692"/>
    </source>
</evidence>
<feature type="domain" description="PTS EIIC type-1" evidence="15">
    <location>
        <begin position="8"/>
        <end position="453"/>
    </location>
</feature>
<comment type="caution">
    <text evidence="16">The sequence shown here is derived from an EMBL/GenBank/DDBJ whole genome shotgun (WGS) entry which is preliminary data.</text>
</comment>
<dbReference type="InterPro" id="IPR001127">
    <property type="entry name" value="PTS_EIIA_1_perm"/>
</dbReference>
<dbReference type="SUPFAM" id="SSF55604">
    <property type="entry name" value="Glucose permease domain IIB"/>
    <property type="match status" value="1"/>
</dbReference>
<dbReference type="InterPro" id="IPR036878">
    <property type="entry name" value="Glu_permease_IIB"/>
</dbReference>
<dbReference type="EMBL" id="JXKG01000009">
    <property type="protein sequence ID" value="OJG15210.1"/>
    <property type="molecule type" value="Genomic_DNA"/>
</dbReference>
<keyword evidence="5" id="KW-0808">Transferase</keyword>
<sequence length="729" mass="78516">MKENLKKLISFEFWQKFGKALMVVIAVMPAAGLMISIGKTIPMMNPDLAALVTTGGVIENIGWAIIGNLHLLFALAIGGSWAKERAGGAFAAGLSFILINRITGAIFGVTSEMLADPEALTETLFGTKIMVNGFFTSVLEAPALNMGVFVGIIAGFVGATAYNKYYNFRKLPDALAFFNGKRFVPFVVIFRSILVSLVLAIVWPVIQSGINNFGLWIAQSQETAPVLAPFLYGTLERLLLPFGLHHMLTIPINYTELGGAYTIMSGAQAGQQVFGQDPLWLAWATDLVNLKGQGDMSQYEYVLNHFTPARFKVGQMIGASGILMGLAFAMYRNVDKDKRNAYKSMYLSAALAVFLTGVTEPLEFMFMFAAVPLYVVYAVVQGAAFAMADIVHLRVHSFGNIELLTRTPMAIKAGLGGDLFNFIWVTLVFGVVMFFVANFLIKKFNFATPGRNGNYENDNKDADTTTVTADGKLDPNSQIVKVINLLGGKENIMDVDACMTRLRVSVKDPAKVGGEMDWKNAGAMGLLVKDKGVQAVYGPKADILKSDIQDAIDSGMEIPQTEVIAEIGEEKAPKEFKGINETILNVADGNVKPISAVNDPVFSQKMMGDGFGVEPQNGTVYAPVSGTVTSVFPTKHALGLLTDNGLEVLVHMGIDTVDLKGAPFTVKVKDGDKVSAGDVIAQMDLNGIKAANKQTTIIVAFTNAEEIQTVTLTKTGELAGKIEVAKVAL</sequence>
<evidence type="ECO:0000256" key="12">
    <source>
        <dbReference type="SAM" id="Phobius"/>
    </source>
</evidence>
<evidence type="ECO:0000256" key="10">
    <source>
        <dbReference type="ARBA" id="ARBA00023136"/>
    </source>
</evidence>
<keyword evidence="10 12" id="KW-0472">Membrane</keyword>
<feature type="active site" description="Phosphocysteine intermediate; for EIIB activity" evidence="11">
    <location>
        <position position="498"/>
    </location>
</feature>
<dbReference type="GO" id="GO:0005886">
    <property type="term" value="C:plasma membrane"/>
    <property type="evidence" value="ECO:0007669"/>
    <property type="project" value="UniProtKB-SubCell"/>
</dbReference>
<dbReference type="InterPro" id="IPR001996">
    <property type="entry name" value="PTS_IIB_1"/>
</dbReference>
<feature type="transmembrane region" description="Helical" evidence="12">
    <location>
        <begin position="20"/>
        <end position="41"/>
    </location>
</feature>
<dbReference type="PROSITE" id="PS51103">
    <property type="entry name" value="PTS_EIIC_TYPE_1"/>
    <property type="match status" value="1"/>
</dbReference>
<dbReference type="InterPro" id="IPR013013">
    <property type="entry name" value="PTS_EIIC_1"/>
</dbReference>
<dbReference type="PANTHER" id="PTHR30009:SF8">
    <property type="entry name" value="PTS SYSTEM, IIBC COMPONENT"/>
    <property type="match status" value="1"/>
</dbReference>
<dbReference type="STRING" id="317010.RU96_GL002469"/>
<dbReference type="NCBIfam" id="TIGR02003">
    <property type="entry name" value="PTS-II-BC-unk1"/>
    <property type="match status" value="1"/>
</dbReference>
<dbReference type="PROSITE" id="PS01035">
    <property type="entry name" value="PTS_EIIB_TYPE_1_CYS"/>
    <property type="match status" value="1"/>
</dbReference>
<dbReference type="PROSITE" id="PS51093">
    <property type="entry name" value="PTS_EIIA_TYPE_1"/>
    <property type="match status" value="1"/>
</dbReference>
<organism evidence="16 17">
    <name type="scientific">Enterococcus canintestini</name>
    <dbReference type="NCBI Taxonomy" id="317010"/>
    <lineage>
        <taxon>Bacteria</taxon>
        <taxon>Bacillati</taxon>
        <taxon>Bacillota</taxon>
        <taxon>Bacilli</taxon>
        <taxon>Lactobacillales</taxon>
        <taxon>Enterococcaceae</taxon>
        <taxon>Enterococcus</taxon>
    </lineage>
</organism>
<dbReference type="Gene3D" id="3.30.1360.60">
    <property type="entry name" value="Glucose permease domain IIB"/>
    <property type="match status" value="1"/>
</dbReference>
<evidence type="ECO:0000259" key="15">
    <source>
        <dbReference type="PROSITE" id="PS51103"/>
    </source>
</evidence>
<keyword evidence="8" id="KW-0418">Kinase</keyword>
<dbReference type="NCBIfam" id="TIGR00830">
    <property type="entry name" value="PTBA"/>
    <property type="match status" value="1"/>
</dbReference>
<keyword evidence="9 12" id="KW-1133">Transmembrane helix</keyword>
<evidence type="ECO:0000313" key="16">
    <source>
        <dbReference type="EMBL" id="OJG15210.1"/>
    </source>
</evidence>
<evidence type="ECO:0000256" key="11">
    <source>
        <dbReference type="PROSITE-ProRule" id="PRU00421"/>
    </source>
</evidence>
<proteinExistence type="predicted"/>
<evidence type="ECO:0000259" key="14">
    <source>
        <dbReference type="PROSITE" id="PS51098"/>
    </source>
</evidence>
<evidence type="ECO:0000259" key="13">
    <source>
        <dbReference type="PROSITE" id="PS51093"/>
    </source>
</evidence>
<dbReference type="Proteomes" id="UP000182835">
    <property type="component" value="Unassembled WGS sequence"/>
</dbReference>
<feature type="transmembrane region" description="Helical" evidence="12">
    <location>
        <begin position="61"/>
        <end position="82"/>
    </location>
</feature>
<evidence type="ECO:0000256" key="4">
    <source>
        <dbReference type="ARBA" id="ARBA00022597"/>
    </source>
</evidence>